<dbReference type="SUPFAM" id="SSF52166">
    <property type="entry name" value="Ribosomal protein L4"/>
    <property type="match status" value="1"/>
</dbReference>
<comment type="subunit">
    <text evidence="2 7">Part of the 50S ribosomal subunit.</text>
</comment>
<proteinExistence type="inferred from homology"/>
<dbReference type="EMBL" id="MT631191">
    <property type="protein sequence ID" value="QNO46467.1"/>
    <property type="molecule type" value="Genomic_DNA"/>
</dbReference>
<dbReference type="HAMAP" id="MF_01328_A">
    <property type="entry name" value="Ribosomal_uL4_A"/>
    <property type="match status" value="1"/>
</dbReference>
<evidence type="ECO:0000256" key="8">
    <source>
        <dbReference type="SAM" id="MobiDB-lite"/>
    </source>
</evidence>
<dbReference type="PROSITE" id="PS00939">
    <property type="entry name" value="RIBOSOMAL_L1E"/>
    <property type="match status" value="1"/>
</dbReference>
<evidence type="ECO:0000313" key="9">
    <source>
        <dbReference type="EMBL" id="QNO44430.1"/>
    </source>
</evidence>
<keyword evidence="3 7" id="KW-0699">rRNA-binding</keyword>
<organism evidence="9">
    <name type="scientific">Candidatus Methanogaster sp. ANME-2c ERB4</name>
    <dbReference type="NCBI Taxonomy" id="2759911"/>
    <lineage>
        <taxon>Archaea</taxon>
        <taxon>Methanobacteriati</taxon>
        <taxon>Methanobacteriota</taxon>
        <taxon>Stenosarchaea group</taxon>
        <taxon>Methanomicrobia</taxon>
        <taxon>Methanosarcinales</taxon>
        <taxon>ANME-2 cluster</taxon>
        <taxon>Candidatus Methanogasteraceae</taxon>
        <taxon>Candidatus Methanogaster</taxon>
    </lineage>
</organism>
<dbReference type="InterPro" id="IPR045240">
    <property type="entry name" value="Ribosomal_uL4_euk/arch"/>
</dbReference>
<dbReference type="FunFam" id="3.40.1370.10:FF:000011">
    <property type="entry name" value="50S ribosomal protein L4"/>
    <property type="match status" value="1"/>
</dbReference>
<dbReference type="Gene3D" id="3.40.1370.10">
    <property type="match status" value="1"/>
</dbReference>
<gene>
    <name evidence="7 9" type="primary">rpl4</name>
    <name evidence="11" type="ORF">MPIGPLOG_00033</name>
    <name evidence="10" type="ORF">PAACNKLE_00002</name>
    <name evidence="9" type="ORF">PPMIFCEF_00002</name>
</gene>
<name>A0A7G9Y8U6_9EURY</name>
<dbReference type="AlphaFoldDB" id="A0A7G9Y8U6"/>
<keyword evidence="4 7" id="KW-0694">RNA-binding</keyword>
<dbReference type="GO" id="GO:1990904">
    <property type="term" value="C:ribonucleoprotein complex"/>
    <property type="evidence" value="ECO:0007669"/>
    <property type="project" value="UniProtKB-KW"/>
</dbReference>
<dbReference type="NCBIfam" id="TIGR03672">
    <property type="entry name" value="rpl4p_arch"/>
    <property type="match status" value="1"/>
</dbReference>
<feature type="region of interest" description="Disordered" evidence="8">
    <location>
        <begin position="81"/>
        <end position="100"/>
    </location>
</feature>
<comment type="function">
    <text evidence="7">One of the primary rRNA binding proteins, this protein initially binds near the 5'-end of the 23S rRNA. It is important during the early stages of 50S assembly. It makes multiple contacts with different domains of the 23S rRNA in the assembled 50S subunit and ribosome.</text>
</comment>
<dbReference type="EMBL" id="MT630971">
    <property type="protein sequence ID" value="QNO44430.1"/>
    <property type="molecule type" value="Genomic_DNA"/>
</dbReference>
<evidence type="ECO:0000256" key="2">
    <source>
        <dbReference type="ARBA" id="ARBA00011838"/>
    </source>
</evidence>
<evidence type="ECO:0000313" key="10">
    <source>
        <dbReference type="EMBL" id="QNO46467.1"/>
    </source>
</evidence>
<dbReference type="GO" id="GO:0003735">
    <property type="term" value="F:structural constituent of ribosome"/>
    <property type="evidence" value="ECO:0007669"/>
    <property type="project" value="InterPro"/>
</dbReference>
<dbReference type="Pfam" id="PF00573">
    <property type="entry name" value="Ribosomal_L4"/>
    <property type="match status" value="1"/>
</dbReference>
<evidence type="ECO:0000256" key="3">
    <source>
        <dbReference type="ARBA" id="ARBA00022730"/>
    </source>
</evidence>
<evidence type="ECO:0000313" key="11">
    <source>
        <dbReference type="EMBL" id="QNO47665.1"/>
    </source>
</evidence>
<dbReference type="InterPro" id="IPR023574">
    <property type="entry name" value="Ribosomal_uL4_dom_sf"/>
</dbReference>
<dbReference type="PANTHER" id="PTHR19431">
    <property type="entry name" value="60S RIBOSOMAL PROTEIN L4"/>
    <property type="match status" value="1"/>
</dbReference>
<dbReference type="InterPro" id="IPR019970">
    <property type="entry name" value="Ribosomall_uL4-arc"/>
</dbReference>
<dbReference type="InterPro" id="IPR013000">
    <property type="entry name" value="Ribosomal_uL4_euk/arc_CS"/>
</dbReference>
<dbReference type="GO" id="GO:0019843">
    <property type="term" value="F:rRNA binding"/>
    <property type="evidence" value="ECO:0007669"/>
    <property type="project" value="UniProtKB-UniRule"/>
</dbReference>
<evidence type="ECO:0000256" key="1">
    <source>
        <dbReference type="ARBA" id="ARBA00010528"/>
    </source>
</evidence>
<dbReference type="EMBL" id="MT631269">
    <property type="protein sequence ID" value="QNO47665.1"/>
    <property type="molecule type" value="Genomic_DNA"/>
</dbReference>
<keyword evidence="6 7" id="KW-0687">Ribonucleoprotein</keyword>
<sequence>MKTNVLSLSGDVLREIDLPDVFSEAYRPDLIKKAVLAAQANRRQPYGVTAYAGMRTSARSLGSGRGIAQIPRLVNSNRAARVPQAMGGRKAHPPKAEKDWSEKINRKERRLAIKSAIAATTNPDLVTNRGHRFEADLGLPIVLEDAFGSLAKTKDVCEVLQAINLWQDVIRAKTGKHIRAGRGKLRGRKYKKPKSILIVTSDYSGIEKGARNLSGVDVVMCDRLNAEMLAPGTHAGRLTIWTESAIAGL</sequence>
<evidence type="ECO:0000256" key="7">
    <source>
        <dbReference type="HAMAP-Rule" id="MF_01328"/>
    </source>
</evidence>
<evidence type="ECO:0000256" key="6">
    <source>
        <dbReference type="ARBA" id="ARBA00023274"/>
    </source>
</evidence>
<evidence type="ECO:0000256" key="4">
    <source>
        <dbReference type="ARBA" id="ARBA00022884"/>
    </source>
</evidence>
<protein>
    <recommendedName>
        <fullName evidence="7">Large ribosomal subunit protein uL4</fullName>
    </recommendedName>
</protein>
<comment type="similarity">
    <text evidence="1 7">Belongs to the universal ribosomal protein uL4 family.</text>
</comment>
<dbReference type="GO" id="GO:0005840">
    <property type="term" value="C:ribosome"/>
    <property type="evidence" value="ECO:0007669"/>
    <property type="project" value="UniProtKB-KW"/>
</dbReference>
<dbReference type="GO" id="GO:0006412">
    <property type="term" value="P:translation"/>
    <property type="evidence" value="ECO:0007669"/>
    <property type="project" value="UniProtKB-UniRule"/>
</dbReference>
<evidence type="ECO:0000256" key="5">
    <source>
        <dbReference type="ARBA" id="ARBA00022980"/>
    </source>
</evidence>
<keyword evidence="5 7" id="KW-0689">Ribosomal protein</keyword>
<reference evidence="9" key="1">
    <citation type="submission" date="2020-06" db="EMBL/GenBank/DDBJ databases">
        <title>Unique genomic features of the anaerobic methanotrophic archaea.</title>
        <authorList>
            <person name="Chadwick G.L."/>
            <person name="Skennerton C.T."/>
            <person name="Laso-Perez R."/>
            <person name="Leu A.O."/>
            <person name="Speth D.R."/>
            <person name="Yu H."/>
            <person name="Morgan-Lang C."/>
            <person name="Hatzenpichler R."/>
            <person name="Goudeau D."/>
            <person name="Malmstrom R."/>
            <person name="Brazelton W.J."/>
            <person name="Woyke T."/>
            <person name="Hallam S.J."/>
            <person name="Tyson G.W."/>
            <person name="Wegener G."/>
            <person name="Boetius A."/>
            <person name="Orphan V."/>
        </authorList>
    </citation>
    <scope>NUCLEOTIDE SEQUENCE</scope>
</reference>
<dbReference type="InterPro" id="IPR002136">
    <property type="entry name" value="Ribosomal_uL4"/>
</dbReference>
<comment type="function">
    <text evidence="7">Forms part of the polypeptide exit tunnel.</text>
</comment>
<accession>A0A7G9Y8U6</accession>